<dbReference type="Proteomes" id="UP000019486">
    <property type="component" value="Unassembled WGS sequence"/>
</dbReference>
<keyword evidence="2" id="KW-1185">Reference proteome</keyword>
<dbReference type="EMBL" id="AVFL01000031">
    <property type="protein sequence ID" value="EWY37085.1"/>
    <property type="molecule type" value="Genomic_DNA"/>
</dbReference>
<proteinExistence type="predicted"/>
<evidence type="ECO:0000313" key="1">
    <source>
        <dbReference type="EMBL" id="EWY37085.1"/>
    </source>
</evidence>
<evidence type="ECO:0000313" key="2">
    <source>
        <dbReference type="Proteomes" id="UP000019486"/>
    </source>
</evidence>
<dbReference type="OrthoDB" id="9993225at2"/>
<name>W9GT58_9PROT</name>
<dbReference type="RefSeq" id="WP_157619606.1">
    <property type="nucleotide sequence ID" value="NZ_AVFL01000031.1"/>
</dbReference>
<comment type="caution">
    <text evidence="1">The sequence shown here is derived from an EMBL/GenBank/DDBJ whole genome shotgun (WGS) entry which is preliminary data.</text>
</comment>
<protein>
    <submittedName>
        <fullName evidence="1">Uncharacterized protein</fullName>
    </submittedName>
</protein>
<organism evidence="1 2">
    <name type="scientific">Skermanella stibiiresistens SB22</name>
    <dbReference type="NCBI Taxonomy" id="1385369"/>
    <lineage>
        <taxon>Bacteria</taxon>
        <taxon>Pseudomonadati</taxon>
        <taxon>Pseudomonadota</taxon>
        <taxon>Alphaproteobacteria</taxon>
        <taxon>Rhodospirillales</taxon>
        <taxon>Azospirillaceae</taxon>
        <taxon>Skermanella</taxon>
    </lineage>
</organism>
<sequence length="84" mass="8851">MGTAVRPASTTSASWNAFSDVDAFVDEVLTELAAMAADGTRPTRSGPKPTLTGALSWLRLSEQIFRRISGAPAGFRLPRSAEVG</sequence>
<accession>W9GT58</accession>
<reference evidence="1 2" key="1">
    <citation type="submission" date="2013-08" db="EMBL/GenBank/DDBJ databases">
        <title>The genome sequence of Skermanella stibiiresistens.</title>
        <authorList>
            <person name="Zhu W."/>
            <person name="Wang G."/>
        </authorList>
    </citation>
    <scope>NUCLEOTIDE SEQUENCE [LARGE SCALE GENOMIC DNA]</scope>
    <source>
        <strain evidence="1 2">SB22</strain>
    </source>
</reference>
<gene>
    <name evidence="1" type="ORF">N825_21810</name>
</gene>
<dbReference type="AlphaFoldDB" id="W9GT58"/>